<dbReference type="PANTHER" id="PTHR43976">
    <property type="entry name" value="SHORT CHAIN DEHYDROGENASE"/>
    <property type="match status" value="1"/>
</dbReference>
<dbReference type="PANTHER" id="PTHR43976:SF16">
    <property type="entry name" value="SHORT-CHAIN DEHYDROGENASE_REDUCTASE FAMILY PROTEIN"/>
    <property type="match status" value="1"/>
</dbReference>
<evidence type="ECO:0000256" key="3">
    <source>
        <dbReference type="RuleBase" id="RU000363"/>
    </source>
</evidence>
<keyword evidence="5" id="KW-1185">Reference proteome</keyword>
<reference evidence="4 5" key="1">
    <citation type="journal article" date="2024" name="Int. J. Mol. Sci.">
        <title>Exploration of Alicyclobacillus spp. Genome in Search of Antibiotic Resistance.</title>
        <authorList>
            <person name="Bucka-Kolendo J."/>
            <person name="Kiousi D.E."/>
            <person name="Dekowska A."/>
            <person name="Mikolajczuk-Szczyrba A."/>
            <person name="Karadedos D.M."/>
            <person name="Michael P."/>
            <person name="Galanis A."/>
            <person name="Sokolowska B."/>
        </authorList>
    </citation>
    <scope>NUCLEOTIDE SEQUENCE [LARGE SCALE GENOMIC DNA]</scope>
    <source>
        <strain evidence="4 5">KKP 3000</strain>
    </source>
</reference>
<dbReference type="Gene3D" id="3.40.50.720">
    <property type="entry name" value="NAD(P)-binding Rossmann-like Domain"/>
    <property type="match status" value="1"/>
</dbReference>
<evidence type="ECO:0000313" key="4">
    <source>
        <dbReference type="EMBL" id="MFB5192336.1"/>
    </source>
</evidence>
<dbReference type="InterPro" id="IPR002347">
    <property type="entry name" value="SDR_fam"/>
</dbReference>
<dbReference type="PRINTS" id="PR00080">
    <property type="entry name" value="SDRFAMILY"/>
</dbReference>
<keyword evidence="2" id="KW-0560">Oxidoreductase</keyword>
<organism evidence="4 5">
    <name type="scientific">Alicyclobacillus fastidiosus</name>
    <dbReference type="NCBI Taxonomy" id="392011"/>
    <lineage>
        <taxon>Bacteria</taxon>
        <taxon>Bacillati</taxon>
        <taxon>Bacillota</taxon>
        <taxon>Bacilli</taxon>
        <taxon>Bacillales</taxon>
        <taxon>Alicyclobacillaceae</taxon>
        <taxon>Alicyclobacillus</taxon>
    </lineage>
</organism>
<gene>
    <name evidence="4" type="ORF">KKP3000_001534</name>
</gene>
<comment type="caution">
    <text evidence="4">The sequence shown here is derived from an EMBL/GenBank/DDBJ whole genome shotgun (WGS) entry which is preliminary data.</text>
</comment>
<accession>A0ABV5AJD3</accession>
<dbReference type="PRINTS" id="PR00081">
    <property type="entry name" value="GDHRDH"/>
</dbReference>
<dbReference type="InterPro" id="IPR051911">
    <property type="entry name" value="SDR_oxidoreductase"/>
</dbReference>
<dbReference type="RefSeq" id="WP_275474079.1">
    <property type="nucleotide sequence ID" value="NZ_CP162940.1"/>
</dbReference>
<evidence type="ECO:0000256" key="1">
    <source>
        <dbReference type="ARBA" id="ARBA00006484"/>
    </source>
</evidence>
<dbReference type="NCBIfam" id="NF005065">
    <property type="entry name" value="PRK06482.1"/>
    <property type="match status" value="1"/>
</dbReference>
<dbReference type="InterPro" id="IPR036291">
    <property type="entry name" value="NAD(P)-bd_dom_sf"/>
</dbReference>
<name>A0ABV5AJD3_9BACL</name>
<dbReference type="SUPFAM" id="SSF51735">
    <property type="entry name" value="NAD(P)-binding Rossmann-fold domains"/>
    <property type="match status" value="1"/>
</dbReference>
<sequence>MWLARLDVTDTPAVNQVVNEAFSDLGQIDVIVNNAGYGPFGAAEELTDEQIVHQLRTNLMGSIQVTRAALPHLREQSGARIIQRSTYGGQATNPGASLYHATKWGIEGFMESVAKEVAPLNIEITIVEPGGARTEFRFGSLQLAKPMKAYDSTPAAMVRNAKDKSRLPIGDPAKMAAIIIDSVDKNPAPKRIVLGSDSYNATHKALSERLADLEVQKISPSPRIFRRKLQS</sequence>
<dbReference type="EMBL" id="JBDXSU010000020">
    <property type="protein sequence ID" value="MFB5192336.1"/>
    <property type="molecule type" value="Genomic_DNA"/>
</dbReference>
<evidence type="ECO:0000313" key="5">
    <source>
        <dbReference type="Proteomes" id="UP001579974"/>
    </source>
</evidence>
<comment type="similarity">
    <text evidence="1 3">Belongs to the short-chain dehydrogenases/reductases (SDR) family.</text>
</comment>
<evidence type="ECO:0000256" key="2">
    <source>
        <dbReference type="ARBA" id="ARBA00023002"/>
    </source>
</evidence>
<dbReference type="Pfam" id="PF00106">
    <property type="entry name" value="adh_short"/>
    <property type="match status" value="1"/>
</dbReference>
<protein>
    <submittedName>
        <fullName evidence="4">SDR family oxidoreductase</fullName>
    </submittedName>
</protein>
<proteinExistence type="inferred from homology"/>
<dbReference type="Proteomes" id="UP001579974">
    <property type="component" value="Unassembled WGS sequence"/>
</dbReference>